<keyword evidence="2" id="KW-0677">Repeat</keyword>
<feature type="transmembrane region" description="Helical" evidence="6">
    <location>
        <begin position="433"/>
        <end position="454"/>
    </location>
</feature>
<evidence type="ECO:0000256" key="1">
    <source>
        <dbReference type="ARBA" id="ARBA00022659"/>
    </source>
</evidence>
<evidence type="ECO:0000259" key="7">
    <source>
        <dbReference type="PROSITE" id="PS50923"/>
    </source>
</evidence>
<evidence type="ECO:0000256" key="4">
    <source>
        <dbReference type="ARBA" id="ARBA00023180"/>
    </source>
</evidence>
<evidence type="ECO:0000313" key="8">
    <source>
        <dbReference type="EMBL" id="VDO06260.1"/>
    </source>
</evidence>
<dbReference type="PROSITE" id="PS50923">
    <property type="entry name" value="SUSHI"/>
    <property type="match status" value="3"/>
</dbReference>
<keyword evidence="6" id="KW-0812">Transmembrane</keyword>
<dbReference type="OrthoDB" id="6237547at2759"/>
<feature type="domain" description="Sushi" evidence="7">
    <location>
        <begin position="652"/>
        <end position="728"/>
    </location>
</feature>
<proteinExistence type="predicted"/>
<dbReference type="Gene3D" id="2.10.70.10">
    <property type="entry name" value="Complement Module, domain 1"/>
    <property type="match status" value="4"/>
</dbReference>
<organism evidence="10">
    <name type="scientific">Rodentolepis nana</name>
    <name type="common">Dwarf tapeworm</name>
    <name type="synonym">Hymenolepis nana</name>
    <dbReference type="NCBI Taxonomy" id="102285"/>
    <lineage>
        <taxon>Eukaryota</taxon>
        <taxon>Metazoa</taxon>
        <taxon>Spiralia</taxon>
        <taxon>Lophotrochozoa</taxon>
        <taxon>Platyhelminthes</taxon>
        <taxon>Cestoda</taxon>
        <taxon>Eucestoda</taxon>
        <taxon>Cyclophyllidea</taxon>
        <taxon>Hymenolepididae</taxon>
        <taxon>Rodentolepis</taxon>
    </lineage>
</organism>
<protein>
    <submittedName>
        <fullName evidence="10">Sushi, von Willebrand factor type A, EGF and pentraxin domain-containing protein 1</fullName>
    </submittedName>
</protein>
<feature type="domain" description="Sushi" evidence="7">
    <location>
        <begin position="155"/>
        <end position="228"/>
    </location>
</feature>
<evidence type="ECO:0000313" key="9">
    <source>
        <dbReference type="Proteomes" id="UP000278807"/>
    </source>
</evidence>
<dbReference type="SMART" id="SM00032">
    <property type="entry name" value="CCP"/>
    <property type="match status" value="4"/>
</dbReference>
<gene>
    <name evidence="8" type="ORF">HNAJ_LOCUS9644</name>
</gene>
<reference evidence="8 9" key="2">
    <citation type="submission" date="2018-11" db="EMBL/GenBank/DDBJ databases">
        <authorList>
            <consortium name="Pathogen Informatics"/>
        </authorList>
    </citation>
    <scope>NUCLEOTIDE SEQUENCE [LARGE SCALE GENOMIC DNA]</scope>
</reference>
<sequence>MAELIAASDPYLWNSDGTVVQIDFASWTGGVGGGDCMVASYKTERFQNQWIIVAVIEEANCQAKFATICEHTIESCKNPSNFDSNKMEFTPSKPNVGTTTSITCKPGYYLKGPPSSSSVQIQCIGHRADSNEADPSQYRTELWPSSIPSIQCEKVSCDFIPETLCHVKEGSIDPPNQRIFNYGQTVTVECENGFVYTHNASKTKAKIRCASVQGGWLQGIWHPSPCEACIPIRCNETELFAMVPKYGSLAGARSTLTEEEFGLSQQNMFNQFGNVVTVKCRDAHFYPDHAFEKFVFCGLKKNTTNQGEWRGYSGTTLPLPQECQPVTCQYEGAILKSHYNIEPYFDFTSINGTSVNTTRLLATRYPYQTKITYTCKEGYETIRKTRNQTIVCGPIGRWIPQLTGCLKKDNELPVSTTGRYSPPLVEAPSASQLGFVALIIIIIFLISLVLLDVATLSRDMGWLFNNIRLQKRLWNAKKRLPGENFKWLSDKTLVSMDLLPGIENSTQDGDVILAYYTAEHVNSQWTTVLAFEKSNGDEECSVLCEHSSKFSRSCFRVAILSGTVIELAFEPCPMPSGFDPMKTEFHPTKAYVGTTTTVGCKRGFYPNFFNFTRGAKFVCVGEREHPDEANPFNYKAYFGLLPDLPPLECEKVSCNFSAMTWCNVQEDSIKPPNQSRFEYGEKVTAECEKGFVYAFNKTSTTATMHCVTLHEAAIHGVWNPGPCQTCIRLEPNFRANQGSL</sequence>
<reference evidence="10" key="1">
    <citation type="submission" date="2016-04" db="UniProtKB">
        <authorList>
            <consortium name="WormBaseParasite"/>
        </authorList>
    </citation>
    <scope>IDENTIFICATION</scope>
</reference>
<dbReference type="InterPro" id="IPR000436">
    <property type="entry name" value="Sushi_SCR_CCP_dom"/>
</dbReference>
<dbReference type="AlphaFoldDB" id="A0A158QIM3"/>
<evidence type="ECO:0000256" key="6">
    <source>
        <dbReference type="SAM" id="Phobius"/>
    </source>
</evidence>
<feature type="domain" description="Sushi" evidence="7">
    <location>
        <begin position="326"/>
        <end position="407"/>
    </location>
</feature>
<dbReference type="WBParaSite" id="HNAJ_0000964901-mRNA-1">
    <property type="protein sequence ID" value="HNAJ_0000964901-mRNA-1"/>
    <property type="gene ID" value="HNAJ_0000964901"/>
</dbReference>
<keyword evidence="1 5" id="KW-0768">Sushi</keyword>
<dbReference type="EMBL" id="UZAE01012695">
    <property type="protein sequence ID" value="VDO06260.1"/>
    <property type="molecule type" value="Genomic_DNA"/>
</dbReference>
<keyword evidence="3" id="KW-1015">Disulfide bond</keyword>
<keyword evidence="4" id="KW-0325">Glycoprotein</keyword>
<evidence type="ECO:0000256" key="2">
    <source>
        <dbReference type="ARBA" id="ARBA00022737"/>
    </source>
</evidence>
<keyword evidence="6" id="KW-0472">Membrane</keyword>
<evidence type="ECO:0000256" key="3">
    <source>
        <dbReference type="ARBA" id="ARBA00023157"/>
    </source>
</evidence>
<dbReference type="InterPro" id="IPR050350">
    <property type="entry name" value="Compl-Cell_Adhes-Reg"/>
</dbReference>
<evidence type="ECO:0000256" key="5">
    <source>
        <dbReference type="PROSITE-ProRule" id="PRU00302"/>
    </source>
</evidence>
<dbReference type="InterPro" id="IPR035976">
    <property type="entry name" value="Sushi/SCR/CCP_sf"/>
</dbReference>
<name>A0A158QIM3_RODNA</name>
<keyword evidence="9" id="KW-1185">Reference proteome</keyword>
<accession>A0A158QIM3</accession>
<keyword evidence="6" id="KW-1133">Transmembrane helix</keyword>
<evidence type="ECO:0000313" key="10">
    <source>
        <dbReference type="WBParaSite" id="HNAJ_0000964901-mRNA-1"/>
    </source>
</evidence>
<dbReference type="Proteomes" id="UP000278807">
    <property type="component" value="Unassembled WGS sequence"/>
</dbReference>
<dbReference type="CDD" id="cd00033">
    <property type="entry name" value="CCP"/>
    <property type="match status" value="1"/>
</dbReference>
<dbReference type="PANTHER" id="PTHR19325">
    <property type="entry name" value="COMPLEMENT COMPONENT-RELATED SUSHI DOMAIN-CONTAINING"/>
    <property type="match status" value="1"/>
</dbReference>
<dbReference type="PANTHER" id="PTHR19325:SF575">
    <property type="entry name" value="LOCOMOTION-RELATED PROTEIN HIKARU GENKI"/>
    <property type="match status" value="1"/>
</dbReference>
<comment type="caution">
    <text evidence="5">Lacks conserved residue(s) required for the propagation of feature annotation.</text>
</comment>
<dbReference type="SUPFAM" id="SSF57535">
    <property type="entry name" value="Complement control module/SCR domain"/>
    <property type="match status" value="1"/>
</dbReference>
<dbReference type="Pfam" id="PF00084">
    <property type="entry name" value="Sushi"/>
    <property type="match status" value="3"/>
</dbReference>